<feature type="non-terminal residue" evidence="1">
    <location>
        <position position="40"/>
    </location>
</feature>
<dbReference type="AlphaFoldDB" id="A0A9W4T080"/>
<evidence type="ECO:0000313" key="2">
    <source>
        <dbReference type="Proteomes" id="UP001153678"/>
    </source>
</evidence>
<protein>
    <submittedName>
        <fullName evidence="1">18079_t:CDS:1</fullName>
    </submittedName>
</protein>
<comment type="caution">
    <text evidence="1">The sequence shown here is derived from an EMBL/GenBank/DDBJ whole genome shotgun (WGS) entry which is preliminary data.</text>
</comment>
<evidence type="ECO:0000313" key="1">
    <source>
        <dbReference type="EMBL" id="CAI2187732.1"/>
    </source>
</evidence>
<dbReference type="EMBL" id="CAMKVN010004789">
    <property type="protein sequence ID" value="CAI2187732.1"/>
    <property type="molecule type" value="Genomic_DNA"/>
</dbReference>
<sequence>MEAEDEPNQVPAVMNLETHCIIINELSETEQRNLKKTKQR</sequence>
<gene>
    <name evidence="1" type="ORF">FWILDA_LOCUS13229</name>
</gene>
<dbReference type="Proteomes" id="UP001153678">
    <property type="component" value="Unassembled WGS sequence"/>
</dbReference>
<name>A0A9W4T080_9GLOM</name>
<accession>A0A9W4T080</accession>
<organism evidence="1 2">
    <name type="scientific">Funneliformis geosporum</name>
    <dbReference type="NCBI Taxonomy" id="1117311"/>
    <lineage>
        <taxon>Eukaryota</taxon>
        <taxon>Fungi</taxon>
        <taxon>Fungi incertae sedis</taxon>
        <taxon>Mucoromycota</taxon>
        <taxon>Glomeromycotina</taxon>
        <taxon>Glomeromycetes</taxon>
        <taxon>Glomerales</taxon>
        <taxon>Glomeraceae</taxon>
        <taxon>Funneliformis</taxon>
    </lineage>
</organism>
<keyword evidence="2" id="KW-1185">Reference proteome</keyword>
<reference evidence="1" key="1">
    <citation type="submission" date="2022-08" db="EMBL/GenBank/DDBJ databases">
        <authorList>
            <person name="Kallberg Y."/>
            <person name="Tangrot J."/>
            <person name="Rosling A."/>
        </authorList>
    </citation>
    <scope>NUCLEOTIDE SEQUENCE</scope>
    <source>
        <strain evidence="1">Wild A</strain>
    </source>
</reference>
<proteinExistence type="predicted"/>